<dbReference type="Proteomes" id="UP000277921">
    <property type="component" value="Unassembled WGS sequence"/>
</dbReference>
<proteinExistence type="predicted"/>
<reference evidence="1 2" key="1">
    <citation type="submission" date="2018-08" db="EMBL/GenBank/DDBJ databases">
        <title>Comparative analysis of Burkholderia isolates from Puerto Rico.</title>
        <authorList>
            <person name="Hall C."/>
            <person name="Sahl J."/>
            <person name="Wagner D."/>
        </authorList>
    </citation>
    <scope>NUCLEOTIDE SEQUENCE [LARGE SCALE GENOMIC DNA]</scope>
    <source>
        <strain evidence="1 2">Bp9025</strain>
    </source>
</reference>
<evidence type="ECO:0000313" key="1">
    <source>
        <dbReference type="EMBL" id="RQT14248.1"/>
    </source>
</evidence>
<protein>
    <submittedName>
        <fullName evidence="1">PAAR domain-containing protein</fullName>
    </submittedName>
</protein>
<dbReference type="Gene3D" id="2.60.200.60">
    <property type="match status" value="1"/>
</dbReference>
<dbReference type="EMBL" id="QTQV01000010">
    <property type="protein sequence ID" value="RQT14248.1"/>
    <property type="molecule type" value="Genomic_DNA"/>
</dbReference>
<sequence>MQPIVRKGDMTDHGGVVLDGFGGMDLSGQPAAGVGHMVSCPKCKGIFPIIQGSSQYSIEGRAVALHGMKTACGASLIASQQQFLADQ</sequence>
<dbReference type="Pfam" id="PF05488">
    <property type="entry name" value="PAAR_motif"/>
    <property type="match status" value="1"/>
</dbReference>
<dbReference type="AlphaFoldDB" id="A0A3N8PRZ8"/>
<name>A0A3N8PRZ8_9BURK</name>
<organism evidence="1 2">
    <name type="scientific">Burkholderia contaminans</name>
    <dbReference type="NCBI Taxonomy" id="488447"/>
    <lineage>
        <taxon>Bacteria</taxon>
        <taxon>Pseudomonadati</taxon>
        <taxon>Pseudomonadota</taxon>
        <taxon>Betaproteobacteria</taxon>
        <taxon>Burkholderiales</taxon>
        <taxon>Burkholderiaceae</taxon>
        <taxon>Burkholderia</taxon>
        <taxon>Burkholderia cepacia complex</taxon>
    </lineage>
</organism>
<dbReference type="RefSeq" id="WP_124580317.1">
    <property type="nucleotide sequence ID" value="NZ_QTQV01000010.1"/>
</dbReference>
<dbReference type="InterPro" id="IPR008727">
    <property type="entry name" value="PAAR_motif"/>
</dbReference>
<gene>
    <name evidence="1" type="ORF">DF051_18200</name>
</gene>
<dbReference type="CDD" id="cd14744">
    <property type="entry name" value="PAAR_CT_2"/>
    <property type="match status" value="1"/>
</dbReference>
<comment type="caution">
    <text evidence="1">The sequence shown here is derived from an EMBL/GenBank/DDBJ whole genome shotgun (WGS) entry which is preliminary data.</text>
</comment>
<evidence type="ECO:0000313" key="2">
    <source>
        <dbReference type="Proteomes" id="UP000277921"/>
    </source>
</evidence>
<accession>A0A3N8PRZ8</accession>